<comment type="pathway">
    <text evidence="3">Protein modification; protein glycosylation.</text>
</comment>
<evidence type="ECO:0000256" key="11">
    <source>
        <dbReference type="ARBA" id="ARBA00064670"/>
    </source>
</evidence>
<dbReference type="FunFam" id="3.40.1180.10:FF:000002">
    <property type="entry name" value="Alkyl transferase"/>
    <property type="match status" value="1"/>
</dbReference>
<dbReference type="PANTHER" id="PTHR10291:SF43">
    <property type="entry name" value="DEHYDRODOLICHYL DIPHOSPHATE SYNTHASE COMPLEX SUBUNIT DHDDS"/>
    <property type="match status" value="1"/>
</dbReference>
<protein>
    <recommendedName>
        <fullName evidence="12">Alkyl transferase</fullName>
        <ecNumber evidence="12">2.5.1.-</ecNumber>
    </recommendedName>
</protein>
<keyword evidence="13" id="KW-0175">Coiled coil</keyword>
<keyword evidence="6" id="KW-0256">Endoplasmic reticulum</keyword>
<dbReference type="InterPro" id="IPR036424">
    <property type="entry name" value="UPP_synth-like_sf"/>
</dbReference>
<dbReference type="Proteomes" id="UP000242457">
    <property type="component" value="Unassembled WGS sequence"/>
</dbReference>
<evidence type="ECO:0000256" key="2">
    <source>
        <dbReference type="ARBA" id="ARBA00004406"/>
    </source>
</evidence>
<evidence type="ECO:0000256" key="8">
    <source>
        <dbReference type="ARBA" id="ARBA00023136"/>
    </source>
</evidence>
<name>A0A2A3E4X8_APICC</name>
<evidence type="ECO:0000256" key="6">
    <source>
        <dbReference type="ARBA" id="ARBA00022824"/>
    </source>
</evidence>
<comment type="catalytic activity">
    <reaction evidence="9">
        <text>n isopentenyl diphosphate + (2E,6E)-farnesyl diphosphate = a di-trans,poly-cis-polyprenyl diphosphate + n diphosphate</text>
        <dbReference type="Rhea" id="RHEA:53008"/>
        <dbReference type="Rhea" id="RHEA-COMP:19494"/>
        <dbReference type="ChEBI" id="CHEBI:33019"/>
        <dbReference type="ChEBI" id="CHEBI:128769"/>
        <dbReference type="ChEBI" id="CHEBI:136960"/>
        <dbReference type="ChEBI" id="CHEBI:175763"/>
        <dbReference type="EC" id="2.5.1.87"/>
    </reaction>
</comment>
<keyword evidence="7" id="KW-0460">Magnesium</keyword>
<proteinExistence type="inferred from homology"/>
<dbReference type="PROSITE" id="PS01066">
    <property type="entry name" value="UPP_SYNTHASE"/>
    <property type="match status" value="1"/>
</dbReference>
<dbReference type="HAMAP" id="MF_01139">
    <property type="entry name" value="ISPT"/>
    <property type="match status" value="1"/>
</dbReference>
<reference evidence="14 15" key="1">
    <citation type="submission" date="2014-07" db="EMBL/GenBank/DDBJ databases">
        <title>Genomic and transcriptomic analysis on Apis cerana provide comprehensive insights into honey bee biology.</title>
        <authorList>
            <person name="Diao Q."/>
            <person name="Sun L."/>
            <person name="Zheng H."/>
            <person name="Zheng H."/>
            <person name="Xu S."/>
            <person name="Wang S."/>
            <person name="Zeng Z."/>
            <person name="Hu F."/>
            <person name="Su S."/>
            <person name="Wu J."/>
        </authorList>
    </citation>
    <scope>NUCLEOTIDE SEQUENCE [LARGE SCALE GENOMIC DNA]</scope>
    <source>
        <tissue evidence="14">Pupae without intestine</tissue>
    </source>
</reference>
<evidence type="ECO:0000256" key="7">
    <source>
        <dbReference type="ARBA" id="ARBA00022842"/>
    </source>
</evidence>
<evidence type="ECO:0000256" key="5">
    <source>
        <dbReference type="ARBA" id="ARBA00022679"/>
    </source>
</evidence>
<dbReference type="NCBIfam" id="TIGR00055">
    <property type="entry name" value="uppS"/>
    <property type="match status" value="1"/>
</dbReference>
<comment type="function">
    <text evidence="10">With NUS1, forms the dehydrodolichyl diphosphate synthase (DDS) complex, an essential component of the dolichol monophosphate (Dol-P) biosynthetic machinery. Adds multiple copies of isopentenyl pyrophosphate (IPP) to farnesyl pyrophosphate (FPP) to produce dehydrodolichyl diphosphate (Dedol-PP), a precursor of dolichol which is utilized as a sugar carrier in protein glycosylation in the endoplasmic reticulum (ER).</text>
</comment>
<dbReference type="GO" id="GO:0016094">
    <property type="term" value="P:polyprenol biosynthetic process"/>
    <property type="evidence" value="ECO:0007669"/>
    <property type="project" value="TreeGrafter"/>
</dbReference>
<evidence type="ECO:0000256" key="1">
    <source>
        <dbReference type="ARBA" id="ARBA00001946"/>
    </source>
</evidence>
<gene>
    <name evidence="14" type="ORF">APICC_03955</name>
</gene>
<feature type="coiled-coil region" evidence="13">
    <location>
        <begin position="80"/>
        <end position="114"/>
    </location>
</feature>
<evidence type="ECO:0000256" key="9">
    <source>
        <dbReference type="ARBA" id="ARBA00047353"/>
    </source>
</evidence>
<organism evidence="14 15">
    <name type="scientific">Apis cerana cerana</name>
    <name type="common">Oriental honeybee</name>
    <dbReference type="NCBI Taxonomy" id="94128"/>
    <lineage>
        <taxon>Eukaryota</taxon>
        <taxon>Metazoa</taxon>
        <taxon>Ecdysozoa</taxon>
        <taxon>Arthropoda</taxon>
        <taxon>Hexapoda</taxon>
        <taxon>Insecta</taxon>
        <taxon>Pterygota</taxon>
        <taxon>Neoptera</taxon>
        <taxon>Endopterygota</taxon>
        <taxon>Hymenoptera</taxon>
        <taxon>Apocrita</taxon>
        <taxon>Aculeata</taxon>
        <taxon>Apoidea</taxon>
        <taxon>Anthophila</taxon>
        <taxon>Apidae</taxon>
        <taxon>Apis</taxon>
    </lineage>
</organism>
<accession>A0A2A3E4X8</accession>
<keyword evidence="15" id="KW-1185">Reference proteome</keyword>
<evidence type="ECO:0000313" key="14">
    <source>
        <dbReference type="EMBL" id="PBC26813.1"/>
    </source>
</evidence>
<dbReference type="OrthoDB" id="4173905at2759"/>
<evidence type="ECO:0000256" key="10">
    <source>
        <dbReference type="ARBA" id="ARBA00058504"/>
    </source>
</evidence>
<dbReference type="GO" id="GO:1904423">
    <property type="term" value="C:dehydrodolichyl diphosphate synthase complex"/>
    <property type="evidence" value="ECO:0007669"/>
    <property type="project" value="TreeGrafter"/>
</dbReference>
<dbReference type="Pfam" id="PF01255">
    <property type="entry name" value="Prenyltransf"/>
    <property type="match status" value="1"/>
</dbReference>
<evidence type="ECO:0000256" key="4">
    <source>
        <dbReference type="ARBA" id="ARBA00005432"/>
    </source>
</evidence>
<dbReference type="PANTHER" id="PTHR10291">
    <property type="entry name" value="DEHYDRODOLICHYL DIPHOSPHATE SYNTHASE FAMILY MEMBER"/>
    <property type="match status" value="1"/>
</dbReference>
<keyword evidence="5 12" id="KW-0808">Transferase</keyword>
<dbReference type="InterPro" id="IPR018520">
    <property type="entry name" value="UPP_synth-like_CS"/>
</dbReference>
<evidence type="ECO:0000256" key="3">
    <source>
        <dbReference type="ARBA" id="ARBA00004922"/>
    </source>
</evidence>
<evidence type="ECO:0000256" key="12">
    <source>
        <dbReference type="RuleBase" id="RU363018"/>
    </source>
</evidence>
<dbReference type="SUPFAM" id="SSF64005">
    <property type="entry name" value="Undecaprenyl diphosphate synthase"/>
    <property type="match status" value="1"/>
</dbReference>
<keyword evidence="8" id="KW-0472">Membrane</keyword>
<comment type="subunit">
    <text evidence="11">Forms an active dehydrodolichyl diphosphate synthase complex with NUS1.</text>
</comment>
<dbReference type="CDD" id="cd00475">
    <property type="entry name" value="Cis_IPPS"/>
    <property type="match status" value="1"/>
</dbReference>
<dbReference type="Gene3D" id="3.40.1180.10">
    <property type="entry name" value="Decaprenyl diphosphate synthase-like"/>
    <property type="match status" value="1"/>
</dbReference>
<comment type="subcellular location">
    <subcellularLocation>
        <location evidence="2">Endoplasmic reticulum membrane</location>
        <topology evidence="2">Peripheral membrane protein</topology>
    </subcellularLocation>
</comment>
<dbReference type="GO" id="GO:0005789">
    <property type="term" value="C:endoplasmic reticulum membrane"/>
    <property type="evidence" value="ECO:0007669"/>
    <property type="project" value="UniProtKB-SubCell"/>
</dbReference>
<comment type="cofactor">
    <cofactor evidence="1">
        <name>Mg(2+)</name>
        <dbReference type="ChEBI" id="CHEBI:18420"/>
    </cofactor>
</comment>
<evidence type="ECO:0000313" key="15">
    <source>
        <dbReference type="Proteomes" id="UP000242457"/>
    </source>
</evidence>
<sequence>MSWIRNNTSNWFLRLAIKILKAGYIPKHVAFIMDGNRRYASKNGIEKIEGHTKGFDKFAETLQWCMDFGIQEVTFYAFSIENFKRKREEVNGLLNLAEQKFQRLLDEKDKIKKHGLCVRIIGNFSLLPKNLQELIAETMIITKEHKKGFLNIAFAYTSRDEITHAIKDVIEGVQCGDILSEDIDEELVSNCLYTNNSKNPDLLIRTSGEVRFSDFLMWQISNTCTYFSNVLWPEFNLWEFLNAIFYYQRCYSDIQKIIKIQNVKPKIQNSRQLTYIDKLHHKRQIALQRICLSNF</sequence>
<dbReference type="GO" id="GO:0045547">
    <property type="term" value="F:ditrans,polycis-polyprenyl diphosphate synthase [(2E,6E)-farnesyl diphosphate specific] activity"/>
    <property type="evidence" value="ECO:0007669"/>
    <property type="project" value="UniProtKB-EC"/>
</dbReference>
<dbReference type="EMBL" id="KZ288368">
    <property type="protein sequence ID" value="PBC26813.1"/>
    <property type="molecule type" value="Genomic_DNA"/>
</dbReference>
<evidence type="ECO:0000256" key="13">
    <source>
        <dbReference type="SAM" id="Coils"/>
    </source>
</evidence>
<dbReference type="AlphaFoldDB" id="A0A2A3E4X8"/>
<dbReference type="InterPro" id="IPR001441">
    <property type="entry name" value="UPP_synth-like"/>
</dbReference>
<dbReference type="EC" id="2.5.1.-" evidence="12"/>
<comment type="similarity">
    <text evidence="4 12">Belongs to the UPP synthase family.</text>
</comment>
<dbReference type="STRING" id="94128.A0A2A3E4X8"/>